<dbReference type="CDD" id="cd00212">
    <property type="entry name" value="PTS_IIB_glc"/>
    <property type="match status" value="1"/>
</dbReference>
<feature type="domain" description="PTS EIIA type-1" evidence="13">
    <location>
        <begin position="496"/>
        <end position="603"/>
    </location>
</feature>
<dbReference type="PROSITE" id="PS51093">
    <property type="entry name" value="PTS_EIIA_TYPE_1"/>
    <property type="match status" value="1"/>
</dbReference>
<evidence type="ECO:0000256" key="8">
    <source>
        <dbReference type="ARBA" id="ARBA00022777"/>
    </source>
</evidence>
<feature type="transmembrane region" description="Helical" evidence="12">
    <location>
        <begin position="375"/>
        <end position="395"/>
    </location>
</feature>
<dbReference type="PANTHER" id="PTHR30175:SF1">
    <property type="entry name" value="PTS SYSTEM ARBUTIN-, CELLOBIOSE-, AND SALICIN-SPECIFIC EIIBC COMPONENT-RELATED"/>
    <property type="match status" value="1"/>
</dbReference>
<dbReference type="Pfam" id="PF00367">
    <property type="entry name" value="PTS_EIIB"/>
    <property type="match status" value="1"/>
</dbReference>
<evidence type="ECO:0000259" key="13">
    <source>
        <dbReference type="PROSITE" id="PS51093"/>
    </source>
</evidence>
<dbReference type="EMBL" id="JAOTHD010000010">
    <property type="protein sequence ID" value="MDB6246563.1"/>
    <property type="molecule type" value="Genomic_DNA"/>
</dbReference>
<dbReference type="GO" id="GO:0005886">
    <property type="term" value="C:plasma membrane"/>
    <property type="evidence" value="ECO:0007669"/>
    <property type="project" value="UniProtKB-SubCell"/>
</dbReference>
<dbReference type="PROSITE" id="PS51098">
    <property type="entry name" value="PTS_EIIB_TYPE_1"/>
    <property type="match status" value="1"/>
</dbReference>
<name>A0AAW6B993_LACAM</name>
<keyword evidence="9 12" id="KW-1133">Transmembrane helix</keyword>
<evidence type="ECO:0000256" key="6">
    <source>
        <dbReference type="ARBA" id="ARBA00022683"/>
    </source>
</evidence>
<feature type="transmembrane region" description="Helical" evidence="12">
    <location>
        <begin position="280"/>
        <end position="306"/>
    </location>
</feature>
<dbReference type="InterPro" id="IPR011297">
    <property type="entry name" value="PTS_IIABC_b_glu"/>
</dbReference>
<dbReference type="PROSITE" id="PS01035">
    <property type="entry name" value="PTS_EIIB_TYPE_1_CYS"/>
    <property type="match status" value="1"/>
</dbReference>
<dbReference type="InterPro" id="IPR011055">
    <property type="entry name" value="Dup_hybrid_motif"/>
</dbReference>
<feature type="transmembrane region" description="Helical" evidence="12">
    <location>
        <begin position="238"/>
        <end position="268"/>
    </location>
</feature>
<reference evidence="16" key="1">
    <citation type="journal article" date="2022" name="Microorganisms">
        <title>Antibiotic Susceptibility, Resistance Gene Determinants and Corresponding Genomic Regions in Lactobacillus amylovorus Isolates Derived from Wild Boars and Domestic Pigs.</title>
        <authorList>
            <person name="Moravkova M."/>
            <person name="Kostovova I."/>
            <person name="Kavanova K."/>
            <person name="Pechar R."/>
            <person name="Stanek S."/>
            <person name="Brychta A."/>
            <person name="Zeman M."/>
            <person name="Kubasova T."/>
        </authorList>
    </citation>
    <scope>NUCLEOTIDE SEQUENCE</scope>
    <source>
        <strain evidence="16">M597B</strain>
    </source>
</reference>
<dbReference type="InterPro" id="IPR001996">
    <property type="entry name" value="PTS_IIB_1"/>
</dbReference>
<dbReference type="SUPFAM" id="SSF51261">
    <property type="entry name" value="Duplicated hybrid motif"/>
    <property type="match status" value="1"/>
</dbReference>
<feature type="transmembrane region" description="Helical" evidence="12">
    <location>
        <begin position="141"/>
        <end position="161"/>
    </location>
</feature>
<dbReference type="InterPro" id="IPR001127">
    <property type="entry name" value="PTS_EIIA_1_perm"/>
</dbReference>
<evidence type="ECO:0000256" key="11">
    <source>
        <dbReference type="PROSITE-ProRule" id="PRU00421"/>
    </source>
</evidence>
<evidence type="ECO:0000256" key="9">
    <source>
        <dbReference type="ARBA" id="ARBA00022989"/>
    </source>
</evidence>
<keyword evidence="7 12" id="KW-0812">Transmembrane</keyword>
<dbReference type="GO" id="GO:0009401">
    <property type="term" value="P:phosphoenolpyruvate-dependent sugar phosphotransferase system"/>
    <property type="evidence" value="ECO:0007669"/>
    <property type="project" value="UniProtKB-KW"/>
</dbReference>
<protein>
    <submittedName>
        <fullName evidence="16">Beta-glucoside-specific PTS transporter subunit IIABC</fullName>
        <ecNumber evidence="16">2.7.1.-</ecNumber>
    </submittedName>
</protein>
<evidence type="ECO:0000256" key="7">
    <source>
        <dbReference type="ARBA" id="ARBA00022692"/>
    </source>
</evidence>
<dbReference type="InterPro" id="IPR003352">
    <property type="entry name" value="PTS_EIIC"/>
</dbReference>
<dbReference type="SUPFAM" id="SSF55604">
    <property type="entry name" value="Glucose permease domain IIB"/>
    <property type="match status" value="1"/>
</dbReference>
<dbReference type="GO" id="GO:0008982">
    <property type="term" value="F:protein-N(PI)-phosphohistidine-sugar phosphotransferase activity"/>
    <property type="evidence" value="ECO:0007669"/>
    <property type="project" value="InterPro"/>
</dbReference>
<evidence type="ECO:0000259" key="14">
    <source>
        <dbReference type="PROSITE" id="PS51098"/>
    </source>
</evidence>
<evidence type="ECO:0000256" key="5">
    <source>
        <dbReference type="ARBA" id="ARBA00022679"/>
    </source>
</evidence>
<dbReference type="InterPro" id="IPR013013">
    <property type="entry name" value="PTS_EIIC_1"/>
</dbReference>
<keyword evidence="8" id="KW-0418">Kinase</keyword>
<dbReference type="EC" id="2.7.1.-" evidence="16"/>
<dbReference type="NCBIfam" id="TIGR00830">
    <property type="entry name" value="PTBA"/>
    <property type="match status" value="1"/>
</dbReference>
<evidence type="ECO:0000259" key="15">
    <source>
        <dbReference type="PROSITE" id="PS51103"/>
    </source>
</evidence>
<sequence>MSDSDVVKNMIADMGGKENILSYTHCATRMRFQLADESKAQTKKIEGLKGVISVVKAAGQYQVVFGPKVIDIYNEVQNQLGDSNQEAEVKPKKGNVFNALIDFVSSVFTPILYVLIGSGIIKGILSICTSFNWMSPNSGTYLVLNAAGDSLYYFLPMFLAVTCSRKLHINLFVSLAIGGALVYPNVAAVYGKTIKFMGMPVGVATFKSSVFPIIFAVFALYYLEKFLKKVIPSSVESIFSPLICLFLLVPITIIIFGPLGSFLTNWIAKIYMDIYSFNRMLAGGFIGFFAQAMVVFGIHWGLFPIIFSNIAKYGYDTILAVFGPSIIAQSGAALGIWLRTKNSSMKKIASSATFMGFFGISEPAIYGVTLKFKRAFLMAMIAGGIGGAIAGGAGARATAVAVASVPSFPVYFGHGFVQFVIGYFTAFFLAAILTYFFGYDKKVDLEGVDTTKDAAINSSKSLKEANDENKAVEEWKPLVTESPVSGKVTTLDKVNDPVFATGSLGKGFAVKPDVKKQTVLSPVSGVVTATYPNSKHAYGITTEDGRQFLIHVGINTVDLKGEGFSDSVEKNARINAGDPLCTVDFDLINKKKYDPTVIVALINSTPHTIVKLLKDDQVSAKDEVAEFNEKG</sequence>
<dbReference type="GO" id="GO:0016301">
    <property type="term" value="F:kinase activity"/>
    <property type="evidence" value="ECO:0007669"/>
    <property type="project" value="UniProtKB-KW"/>
</dbReference>
<keyword evidence="6" id="KW-0598">Phosphotransferase system</keyword>
<feature type="transmembrane region" description="Helical" evidence="12">
    <location>
        <begin position="415"/>
        <end position="437"/>
    </location>
</feature>
<evidence type="ECO:0000313" key="16">
    <source>
        <dbReference type="EMBL" id="MDB6246563.1"/>
    </source>
</evidence>
<feature type="domain" description="PTS EIIB type-1" evidence="14">
    <location>
        <begin position="4"/>
        <end position="86"/>
    </location>
</feature>
<evidence type="ECO:0000256" key="1">
    <source>
        <dbReference type="ARBA" id="ARBA00004651"/>
    </source>
</evidence>
<comment type="subcellular location">
    <subcellularLocation>
        <location evidence="1">Cell membrane</location>
        <topology evidence="1">Multi-pass membrane protein</topology>
    </subcellularLocation>
</comment>
<dbReference type="PROSITE" id="PS51103">
    <property type="entry name" value="PTS_EIIC_TYPE_1"/>
    <property type="match status" value="1"/>
</dbReference>
<evidence type="ECO:0000256" key="2">
    <source>
        <dbReference type="ARBA" id="ARBA00022448"/>
    </source>
</evidence>
<proteinExistence type="predicted"/>
<gene>
    <name evidence="16" type="ORF">ODV14_04300</name>
</gene>
<evidence type="ECO:0000256" key="3">
    <source>
        <dbReference type="ARBA" id="ARBA00022475"/>
    </source>
</evidence>
<dbReference type="Proteomes" id="UP001141961">
    <property type="component" value="Unassembled WGS sequence"/>
</dbReference>
<dbReference type="Gene3D" id="2.70.70.10">
    <property type="entry name" value="Glucose Permease (Domain IIA)"/>
    <property type="match status" value="1"/>
</dbReference>
<evidence type="ECO:0000256" key="12">
    <source>
        <dbReference type="SAM" id="Phobius"/>
    </source>
</evidence>
<feature type="transmembrane region" description="Helical" evidence="12">
    <location>
        <begin position="318"/>
        <end position="338"/>
    </location>
</feature>
<evidence type="ECO:0000256" key="4">
    <source>
        <dbReference type="ARBA" id="ARBA00022597"/>
    </source>
</evidence>
<dbReference type="NCBIfam" id="TIGR01995">
    <property type="entry name" value="PTS-II-ABC-beta"/>
    <property type="match status" value="1"/>
</dbReference>
<keyword evidence="2" id="KW-0813">Transport</keyword>
<keyword evidence="10 12" id="KW-0472">Membrane</keyword>
<dbReference type="InterPro" id="IPR050558">
    <property type="entry name" value="PTS_Sugar-Specific_Components"/>
</dbReference>
<organism evidence="16 17">
    <name type="scientific">Lactobacillus amylovorus</name>
    <dbReference type="NCBI Taxonomy" id="1604"/>
    <lineage>
        <taxon>Bacteria</taxon>
        <taxon>Bacillati</taxon>
        <taxon>Bacillota</taxon>
        <taxon>Bacilli</taxon>
        <taxon>Lactobacillales</taxon>
        <taxon>Lactobacillaceae</taxon>
        <taxon>Lactobacillus</taxon>
    </lineage>
</organism>
<accession>A0AAW6B993</accession>
<reference evidence="16" key="2">
    <citation type="submission" date="2022-10" db="EMBL/GenBank/DDBJ databases">
        <authorList>
            <person name="Kostovova I."/>
            <person name="Moravkova M."/>
            <person name="Pechar R."/>
        </authorList>
    </citation>
    <scope>NUCLEOTIDE SEQUENCE</scope>
    <source>
        <strain evidence="16">M597B</strain>
    </source>
</reference>
<dbReference type="InterPro" id="IPR018113">
    <property type="entry name" value="PTrfase_EIIB_Cys"/>
</dbReference>
<keyword evidence="3" id="KW-1003">Cell membrane</keyword>
<dbReference type="GO" id="GO:0015771">
    <property type="term" value="P:trehalose transport"/>
    <property type="evidence" value="ECO:0007669"/>
    <property type="project" value="TreeGrafter"/>
</dbReference>
<dbReference type="FunFam" id="3.30.1360.60:FF:000001">
    <property type="entry name" value="PTS system glucose-specific IIBC component PtsG"/>
    <property type="match status" value="1"/>
</dbReference>
<evidence type="ECO:0000313" key="17">
    <source>
        <dbReference type="Proteomes" id="UP001141961"/>
    </source>
</evidence>
<keyword evidence="5 16" id="KW-0808">Transferase</keyword>
<dbReference type="PANTHER" id="PTHR30175">
    <property type="entry name" value="PHOSPHOTRANSFERASE SYSTEM TRANSPORT PROTEIN"/>
    <property type="match status" value="1"/>
</dbReference>
<keyword evidence="4" id="KW-0762">Sugar transport</keyword>
<dbReference type="InterPro" id="IPR036878">
    <property type="entry name" value="Glu_permease_IIB"/>
</dbReference>
<feature type="transmembrane region" description="Helical" evidence="12">
    <location>
        <begin position="111"/>
        <end position="134"/>
    </location>
</feature>
<dbReference type="GO" id="GO:0090589">
    <property type="term" value="F:protein-phosphocysteine-trehalose phosphotransferase system transporter activity"/>
    <property type="evidence" value="ECO:0007669"/>
    <property type="project" value="TreeGrafter"/>
</dbReference>
<dbReference type="RefSeq" id="WP_271326944.1">
    <property type="nucleotide sequence ID" value="NZ_JAOTHC010000010.1"/>
</dbReference>
<dbReference type="Gene3D" id="3.30.1360.60">
    <property type="entry name" value="Glucose permease domain IIB"/>
    <property type="match status" value="1"/>
</dbReference>
<feature type="transmembrane region" description="Helical" evidence="12">
    <location>
        <begin position="167"/>
        <end position="189"/>
    </location>
</feature>
<dbReference type="Pfam" id="PF02378">
    <property type="entry name" value="PTS_EIIC"/>
    <property type="match status" value="1"/>
</dbReference>
<feature type="domain" description="PTS EIIC type-1" evidence="15">
    <location>
        <begin position="102"/>
        <end position="453"/>
    </location>
</feature>
<feature type="transmembrane region" description="Helical" evidence="12">
    <location>
        <begin position="201"/>
        <end position="223"/>
    </location>
</feature>
<dbReference type="Pfam" id="PF00358">
    <property type="entry name" value="PTS_EIIA_1"/>
    <property type="match status" value="1"/>
</dbReference>
<dbReference type="AlphaFoldDB" id="A0AAW6B993"/>
<evidence type="ECO:0000256" key="10">
    <source>
        <dbReference type="ARBA" id="ARBA00023136"/>
    </source>
</evidence>
<feature type="active site" description="Phosphocysteine intermediate; for EIIB activity" evidence="11">
    <location>
        <position position="26"/>
    </location>
</feature>
<comment type="caution">
    <text evidence="16">The sequence shown here is derived from an EMBL/GenBank/DDBJ whole genome shotgun (WGS) entry which is preliminary data.</text>
</comment>
<dbReference type="PROSITE" id="PS00371">
    <property type="entry name" value="PTS_EIIA_TYPE_1_HIS"/>
    <property type="match status" value="1"/>
</dbReference>